<sequence>MSPAAEFTYPQVAGDHALDLVDTVHWRFSETKLIDTLRSYGHVVDWCEQMGLLSPHDCAALRRSAAHEPDVAAHEHRAIQEMREAIFAAVFEQSETAAELLSTEYAGAIASARLEREADSPDNRWEWRLGLTLATPRARIALLAADLLTGDLSTARQCADDACGWVYLDTSPRHNRVWCTAAGCGNRNRVARHQSRQRSAR</sequence>
<evidence type="ECO:0000313" key="3">
    <source>
        <dbReference type="Proteomes" id="UP000190857"/>
    </source>
</evidence>
<dbReference type="AlphaFoldDB" id="A0A1T5ID06"/>
<keyword evidence="3" id="KW-1185">Reference proteome</keyword>
<dbReference type="PANTHER" id="PTHR35525:SF3">
    <property type="entry name" value="BLL6575 PROTEIN"/>
    <property type="match status" value="1"/>
</dbReference>
<dbReference type="PANTHER" id="PTHR35525">
    <property type="entry name" value="BLL6575 PROTEIN"/>
    <property type="match status" value="1"/>
</dbReference>
<evidence type="ECO:0000313" key="2">
    <source>
        <dbReference type="EMBL" id="SKC37039.1"/>
    </source>
</evidence>
<dbReference type="InterPro" id="IPR023286">
    <property type="entry name" value="ABATE_dom_sf"/>
</dbReference>
<dbReference type="EMBL" id="FUZP01000001">
    <property type="protein sequence ID" value="SKC37039.1"/>
    <property type="molecule type" value="Genomic_DNA"/>
</dbReference>
<gene>
    <name evidence="2" type="ORF">SAMN06309945_0272</name>
</gene>
<name>A0A1T5ID06_9MICO</name>
<reference evidence="2 3" key="1">
    <citation type="submission" date="2017-02" db="EMBL/GenBank/DDBJ databases">
        <authorList>
            <person name="Peterson S.W."/>
        </authorList>
    </citation>
    <scope>NUCLEOTIDE SEQUENCE [LARGE SCALE GENOMIC DNA]</scope>
    <source>
        <strain evidence="2 3">VKM Ac-2059</strain>
    </source>
</reference>
<dbReference type="OrthoDB" id="123307at2"/>
<dbReference type="RefSeq" id="WP_079726506.1">
    <property type="nucleotide sequence ID" value="NZ_FUZP01000001.1"/>
</dbReference>
<dbReference type="SUPFAM" id="SSF160904">
    <property type="entry name" value="Jann2411-like"/>
    <property type="match status" value="1"/>
</dbReference>
<organism evidence="2 3">
    <name type="scientific">Okibacterium fritillariae</name>
    <dbReference type="NCBI Taxonomy" id="123320"/>
    <lineage>
        <taxon>Bacteria</taxon>
        <taxon>Bacillati</taxon>
        <taxon>Actinomycetota</taxon>
        <taxon>Actinomycetes</taxon>
        <taxon>Micrococcales</taxon>
        <taxon>Microbacteriaceae</taxon>
        <taxon>Okibacterium</taxon>
    </lineage>
</organism>
<evidence type="ECO:0000259" key="1">
    <source>
        <dbReference type="Pfam" id="PF11706"/>
    </source>
</evidence>
<dbReference type="Pfam" id="PF11706">
    <property type="entry name" value="zf-CGNR"/>
    <property type="match status" value="1"/>
</dbReference>
<feature type="domain" description="Zinc finger CGNR" evidence="1">
    <location>
        <begin position="156"/>
        <end position="197"/>
    </location>
</feature>
<dbReference type="Proteomes" id="UP000190857">
    <property type="component" value="Unassembled WGS sequence"/>
</dbReference>
<proteinExistence type="predicted"/>
<accession>A0A1T5ID06</accession>
<dbReference type="STRING" id="123320.SAMN06309945_0272"/>
<protein>
    <submittedName>
        <fullName evidence="2">Conserved protein containing a Zn-ribbon-like motif, possibly RNA-binding</fullName>
    </submittedName>
</protein>
<dbReference type="InterPro" id="IPR021005">
    <property type="entry name" value="Znf_CGNR"/>
</dbReference>
<dbReference type="Gene3D" id="1.10.3300.10">
    <property type="entry name" value="Jann2411-like domain"/>
    <property type="match status" value="1"/>
</dbReference>
<dbReference type="InterPro" id="IPR010852">
    <property type="entry name" value="ABATE"/>
</dbReference>